<evidence type="ECO:0000313" key="2">
    <source>
        <dbReference type="EMBL" id="KAJ5318743.1"/>
    </source>
</evidence>
<keyword evidence="3" id="KW-1185">Reference proteome</keyword>
<reference evidence="2" key="2">
    <citation type="journal article" date="2023" name="IMA Fungus">
        <title>Comparative genomic study of the Penicillium genus elucidates a diverse pangenome and 15 lateral gene transfer events.</title>
        <authorList>
            <person name="Petersen C."/>
            <person name="Sorensen T."/>
            <person name="Nielsen M.R."/>
            <person name="Sondergaard T.E."/>
            <person name="Sorensen J.L."/>
            <person name="Fitzpatrick D.A."/>
            <person name="Frisvad J.C."/>
            <person name="Nielsen K.L."/>
        </authorList>
    </citation>
    <scope>NUCLEOTIDE SEQUENCE</scope>
    <source>
        <strain evidence="2">IBT 21472</strain>
    </source>
</reference>
<protein>
    <submittedName>
        <fullName evidence="2">Uncharacterized protein</fullName>
    </submittedName>
</protein>
<accession>A0A9W9PYU0</accession>
<name>A0A9W9PYU0_9EURO</name>
<feature type="compositionally biased region" description="Basic and acidic residues" evidence="1">
    <location>
        <begin position="291"/>
        <end position="300"/>
    </location>
</feature>
<evidence type="ECO:0000313" key="3">
    <source>
        <dbReference type="Proteomes" id="UP001147746"/>
    </source>
</evidence>
<feature type="region of interest" description="Disordered" evidence="1">
    <location>
        <begin position="247"/>
        <end position="310"/>
    </location>
</feature>
<comment type="caution">
    <text evidence="2">The sequence shown here is derived from an EMBL/GenBank/DDBJ whole genome shotgun (WGS) entry which is preliminary data.</text>
</comment>
<reference evidence="2" key="1">
    <citation type="submission" date="2022-12" db="EMBL/GenBank/DDBJ databases">
        <authorList>
            <person name="Petersen C."/>
        </authorList>
    </citation>
    <scope>NUCLEOTIDE SEQUENCE</scope>
    <source>
        <strain evidence="2">IBT 21472</strain>
    </source>
</reference>
<evidence type="ECO:0000256" key="1">
    <source>
        <dbReference type="SAM" id="MobiDB-lite"/>
    </source>
</evidence>
<gene>
    <name evidence="2" type="ORF">N7476_005163</name>
</gene>
<sequence>MCLTIDEFLEPREGPEATELLHTLAFSAHGSSDDSRYSVLGQIRQWNEFDSSNLASNSKIRTILDLQLTPEWKPWLPGLARVIHNERQLEHLYHSTLITRVNIALQKALSPDNCVTVVVCPGSFDSYDPHSIDGKETIILPDWIAIEGNYSPHDGSFPPLETLARQRKIVAVGDTKLVRLPSKASSQSESTRHAGVVDGTHSCRRGHLAQVQHYACMLCTRFAFVLTNQELLLTQLLQEGEATPRLPHERGLRSVTDFQPLERGVSSDFRTSEPTGRPHESGSGDEPLPQAKKENHERRNSLSPTACGVR</sequence>
<organism evidence="2 3">
    <name type="scientific">Penicillium atrosanguineum</name>
    <dbReference type="NCBI Taxonomy" id="1132637"/>
    <lineage>
        <taxon>Eukaryota</taxon>
        <taxon>Fungi</taxon>
        <taxon>Dikarya</taxon>
        <taxon>Ascomycota</taxon>
        <taxon>Pezizomycotina</taxon>
        <taxon>Eurotiomycetes</taxon>
        <taxon>Eurotiomycetidae</taxon>
        <taxon>Eurotiales</taxon>
        <taxon>Aspergillaceae</taxon>
        <taxon>Penicillium</taxon>
    </lineage>
</organism>
<dbReference type="Proteomes" id="UP001147746">
    <property type="component" value="Unassembled WGS sequence"/>
</dbReference>
<proteinExistence type="predicted"/>
<dbReference type="AlphaFoldDB" id="A0A9W9PYU0"/>
<dbReference type="EMBL" id="JAPZBO010000004">
    <property type="protein sequence ID" value="KAJ5318743.1"/>
    <property type="molecule type" value="Genomic_DNA"/>
</dbReference>